<gene>
    <name evidence="1" type="ORF">ACFPJ5_14225</name>
</gene>
<dbReference type="GO" id="GO:0032324">
    <property type="term" value="P:molybdopterin cofactor biosynthetic process"/>
    <property type="evidence" value="ECO:0007669"/>
    <property type="project" value="UniProtKB-ARBA"/>
</dbReference>
<dbReference type="NCBIfam" id="NF011061">
    <property type="entry name" value="PRK14493.1"/>
    <property type="match status" value="1"/>
</dbReference>
<sequence>MHTLGIVGPGASDLAERLAARLDGRVVTVESFPSADAPLGAPDTDAAYGLADDGSWIGAGGDCDLDTLLDDLAPDTDYLFAAGFPDADLPTVRITGDSEETSATSDGPAETEVTGSLVAEVSDPADADLAGLVETLHATEPHVTLGSLVAEAKRHPDAERSGAIATFTGRVRAKDAEDDDRTTALEFETYEGVADQRMATISEELESRDGVHAVLMHHRTGYVADGEDIVFVVVLAGHRREAFRTVEDGIDRLKDEVPIFKREITVDGDFWVHDRE</sequence>
<dbReference type="PANTHER" id="PTHR23404">
    <property type="entry name" value="MOLYBDOPTERIN SYNTHASE RELATED"/>
    <property type="match status" value="1"/>
</dbReference>
<keyword evidence="2" id="KW-1185">Reference proteome</keyword>
<dbReference type="Gene3D" id="3.90.1170.40">
    <property type="entry name" value="Molybdopterin biosynthesis MoaE subunit"/>
    <property type="match status" value="1"/>
</dbReference>
<reference evidence="1 2" key="1">
    <citation type="journal article" date="2019" name="Int. J. Syst. Evol. Microbiol.">
        <title>The Global Catalogue of Microorganisms (GCM) 10K type strain sequencing project: providing services to taxonomists for standard genome sequencing and annotation.</title>
        <authorList>
            <consortium name="The Broad Institute Genomics Platform"/>
            <consortium name="The Broad Institute Genome Sequencing Center for Infectious Disease"/>
            <person name="Wu L."/>
            <person name="Ma J."/>
        </authorList>
    </citation>
    <scope>NUCLEOTIDE SEQUENCE [LARGE SCALE GENOMIC DNA]</scope>
    <source>
        <strain evidence="1 2">CGMCC 1.12237</strain>
    </source>
</reference>
<dbReference type="EMBL" id="JBHSKX010000002">
    <property type="protein sequence ID" value="MFC5368088.1"/>
    <property type="molecule type" value="Genomic_DNA"/>
</dbReference>
<proteinExistence type="predicted"/>
<dbReference type="SUPFAM" id="SSF54690">
    <property type="entry name" value="Molybdopterin synthase subunit MoaE"/>
    <property type="match status" value="1"/>
</dbReference>
<dbReference type="AlphaFoldDB" id="A0ABD5RE53"/>
<dbReference type="InterPro" id="IPR036563">
    <property type="entry name" value="MoaE_sf"/>
</dbReference>
<evidence type="ECO:0000313" key="1">
    <source>
        <dbReference type="EMBL" id="MFC5368088.1"/>
    </source>
</evidence>
<dbReference type="EC" id="2.8.1.12" evidence="1"/>
<dbReference type="Pfam" id="PF02391">
    <property type="entry name" value="MoaE"/>
    <property type="match status" value="1"/>
</dbReference>
<evidence type="ECO:0000313" key="2">
    <source>
        <dbReference type="Proteomes" id="UP001596201"/>
    </source>
</evidence>
<dbReference type="InterPro" id="IPR003448">
    <property type="entry name" value="Mopterin_biosynth_MoaE"/>
</dbReference>
<keyword evidence="1" id="KW-0808">Transferase</keyword>
<dbReference type="Proteomes" id="UP001596201">
    <property type="component" value="Unassembled WGS sequence"/>
</dbReference>
<accession>A0ABD5RE53</accession>
<dbReference type="CDD" id="cd00756">
    <property type="entry name" value="MoaE"/>
    <property type="match status" value="1"/>
</dbReference>
<dbReference type="GO" id="GO:0030366">
    <property type="term" value="F:molybdopterin synthase activity"/>
    <property type="evidence" value="ECO:0007669"/>
    <property type="project" value="UniProtKB-EC"/>
</dbReference>
<organism evidence="1 2">
    <name type="scientific">Salinirubrum litoreum</name>
    <dbReference type="NCBI Taxonomy" id="1126234"/>
    <lineage>
        <taxon>Archaea</taxon>
        <taxon>Methanobacteriati</taxon>
        <taxon>Methanobacteriota</taxon>
        <taxon>Stenosarchaea group</taxon>
        <taxon>Halobacteria</taxon>
        <taxon>Halobacteriales</taxon>
        <taxon>Haloferacaceae</taxon>
        <taxon>Salinirubrum</taxon>
    </lineage>
</organism>
<name>A0ABD5RE53_9EURY</name>
<dbReference type="RefSeq" id="WP_227230322.1">
    <property type="nucleotide sequence ID" value="NZ_JAJCVJ010000002.1"/>
</dbReference>
<comment type="caution">
    <text evidence="1">The sequence shown here is derived from an EMBL/GenBank/DDBJ whole genome shotgun (WGS) entry which is preliminary data.</text>
</comment>
<protein>
    <submittedName>
        <fullName evidence="1">Molybdopterin synthase</fullName>
        <ecNumber evidence="1">2.8.1.12</ecNumber>
    </submittedName>
</protein>